<dbReference type="EMBL" id="VNJI01000035">
    <property type="protein sequence ID" value="TVY07527.1"/>
    <property type="molecule type" value="Genomic_DNA"/>
</dbReference>
<dbReference type="AlphaFoldDB" id="A0A559K5Z9"/>
<evidence type="ECO:0000313" key="7">
    <source>
        <dbReference type="Proteomes" id="UP000317036"/>
    </source>
</evidence>
<organism evidence="6 7">
    <name type="scientific">Paenibacillus cremeus</name>
    <dbReference type="NCBI Taxonomy" id="2163881"/>
    <lineage>
        <taxon>Bacteria</taxon>
        <taxon>Bacillati</taxon>
        <taxon>Bacillota</taxon>
        <taxon>Bacilli</taxon>
        <taxon>Bacillales</taxon>
        <taxon>Paenibacillaceae</taxon>
        <taxon>Paenibacillus</taxon>
    </lineage>
</organism>
<dbReference type="PANTHER" id="PTHR43649:SF33">
    <property type="entry name" value="POLYGALACTURONAN_RHAMNOGALACTURONAN-BINDING PROTEIN YTCQ"/>
    <property type="match status" value="1"/>
</dbReference>
<dbReference type="PANTHER" id="PTHR43649">
    <property type="entry name" value="ARABINOSE-BINDING PROTEIN-RELATED"/>
    <property type="match status" value="1"/>
</dbReference>
<protein>
    <submittedName>
        <fullName evidence="6">Extracellular solute-binding protein</fullName>
    </submittedName>
</protein>
<dbReference type="Proteomes" id="UP000317036">
    <property type="component" value="Unassembled WGS sequence"/>
</dbReference>
<name>A0A559K5Z9_9BACL</name>
<reference evidence="6 7" key="1">
    <citation type="submission" date="2019-07" db="EMBL/GenBank/DDBJ databases">
        <authorList>
            <person name="Kim J."/>
        </authorList>
    </citation>
    <scope>NUCLEOTIDE SEQUENCE [LARGE SCALE GENOMIC DNA]</scope>
    <source>
        <strain evidence="6 7">JC52</strain>
    </source>
</reference>
<keyword evidence="2" id="KW-0732">Signal</keyword>
<keyword evidence="5" id="KW-0449">Lipoprotein</keyword>
<dbReference type="InterPro" id="IPR050490">
    <property type="entry name" value="Bact_solute-bd_prot1"/>
</dbReference>
<evidence type="ECO:0000256" key="5">
    <source>
        <dbReference type="ARBA" id="ARBA00023288"/>
    </source>
</evidence>
<dbReference type="SUPFAM" id="SSF53850">
    <property type="entry name" value="Periplasmic binding protein-like II"/>
    <property type="match status" value="1"/>
</dbReference>
<evidence type="ECO:0000256" key="1">
    <source>
        <dbReference type="ARBA" id="ARBA00022475"/>
    </source>
</evidence>
<comment type="caution">
    <text evidence="6">The sequence shown here is derived from an EMBL/GenBank/DDBJ whole genome shotgun (WGS) entry which is preliminary data.</text>
</comment>
<keyword evidence="7" id="KW-1185">Reference proteome</keyword>
<proteinExistence type="predicted"/>
<evidence type="ECO:0000313" key="6">
    <source>
        <dbReference type="EMBL" id="TVY07527.1"/>
    </source>
</evidence>
<dbReference type="Gene3D" id="3.40.190.10">
    <property type="entry name" value="Periplasmic binding protein-like II"/>
    <property type="match status" value="2"/>
</dbReference>
<sequence length="522" mass="58801">MSGLSSLVLCRSFYLKGMNGMQRRGFRAIAPWLSVALISSVLSACTGSQSASDGKGSTDNAPTASNKPFKYSTMVSTFAEVPDMKNQFWTRFQKENNLEMDVQWIPDPEFQTKLNLAIASGQLPDVVSAQNPNDVNTMNAVDKGVFWDLGPFLGDLSKYPNLKKNIPEAAWKYSKYKGTYYFIPRARAQINTGYLIRKDLLDEVGLPVPQTTDDLYNALKQIKAKDTSGKLIGTLFFENMASAFGSFNPQYNAEGGLYRNVLTDGYTKMVEWYHKLYQEGLMTPEFSAVKGAEPDNFFAAGKTVFHTKNFWHQYRMEQENKKLKPTAKVEIVPFIKGPGGAAAYLEPGYTGGLFIPKSVPEDKVKKLLDVFNLAAGDENSKALFYGYEGTHHKVENGKYIMSDIGLKEIQSFTPDPFSIKRNEWDKVDSPLAPIEVDLANREKVKVLYNTLTVDPFKIISSPTWTAEWPKYSDEFEKKRTEAIMGKISMDDYKKFIDGLRNNAALKKAFLEQAQSYKEYFGK</sequence>
<dbReference type="OrthoDB" id="5580590at2"/>
<keyword evidence="1" id="KW-1003">Cell membrane</keyword>
<evidence type="ECO:0000256" key="4">
    <source>
        <dbReference type="ARBA" id="ARBA00023139"/>
    </source>
</evidence>
<evidence type="ECO:0000256" key="3">
    <source>
        <dbReference type="ARBA" id="ARBA00023136"/>
    </source>
</evidence>
<evidence type="ECO:0000256" key="2">
    <source>
        <dbReference type="ARBA" id="ARBA00022729"/>
    </source>
</evidence>
<dbReference type="Pfam" id="PF13416">
    <property type="entry name" value="SBP_bac_8"/>
    <property type="match status" value="1"/>
</dbReference>
<dbReference type="InterPro" id="IPR006059">
    <property type="entry name" value="SBP"/>
</dbReference>
<gene>
    <name evidence="6" type="ORF">FPZ49_23215</name>
</gene>
<accession>A0A559K5Z9</accession>
<keyword evidence="3" id="KW-0472">Membrane</keyword>
<keyword evidence="4" id="KW-0564">Palmitate</keyword>